<dbReference type="Gene3D" id="1.10.565.10">
    <property type="entry name" value="Retinoid X Receptor"/>
    <property type="match status" value="1"/>
</dbReference>
<accession>G0NEP2</accession>
<evidence type="ECO:0000256" key="3">
    <source>
        <dbReference type="ARBA" id="ARBA00023170"/>
    </source>
</evidence>
<keyword evidence="7" id="KW-1185">Reference proteome</keyword>
<dbReference type="OrthoDB" id="5849107at2759"/>
<dbReference type="Pfam" id="PF00104">
    <property type="entry name" value="Hormone_recep"/>
    <property type="match status" value="1"/>
</dbReference>
<sequence>MKCDKIQTTQKVQKLKSKPKSREIEIPQSVGVFIGRSNLIIFCAPQPESETYPKQILDVRFLIDQASMILKKGLHSPVSSNNSLEKLAFGLQQIRRGSRSGKTQFVSNLGKEQFLALWQDDMLKIAKWMTYFDEFQILPHDIKIKILKGIWRVWSRLERLATTVIGRQNKMCEENMLMLDLEENQVVFYTNKTTIDLSWYSRYNAHQLKLFGYRYLDEKTDDLIQELVNLQPSDVEMSYMMCQLCFYYVGKRYQGVVLEIADRLMEKLSNDLHSYYTSKMKTEKYAGRLASMMRINNQIQKGIYQRRATADLMRIFDVFYVEFSDPEMFIDA</sequence>
<proteinExistence type="predicted"/>
<dbReference type="eggNOG" id="KOG3575">
    <property type="taxonomic scope" value="Eukaryota"/>
</dbReference>
<dbReference type="AlphaFoldDB" id="G0NEP2"/>
<dbReference type="PANTHER" id="PTHR45680">
    <property type="entry name" value="NUCLEAR HORMONE RECEPTOR FAMILY"/>
    <property type="match status" value="1"/>
</dbReference>
<gene>
    <name evidence="6" type="ORF">CAEBREN_21773</name>
</gene>
<dbReference type="OMA" id="SMMRINN"/>
<dbReference type="SUPFAM" id="SSF48508">
    <property type="entry name" value="Nuclear receptor ligand-binding domain"/>
    <property type="match status" value="1"/>
</dbReference>
<evidence type="ECO:0000256" key="2">
    <source>
        <dbReference type="ARBA" id="ARBA00023163"/>
    </source>
</evidence>
<dbReference type="InterPro" id="IPR051152">
    <property type="entry name" value="C.elegans_Orphan_NR"/>
</dbReference>
<keyword evidence="1" id="KW-0805">Transcription regulation</keyword>
<feature type="compositionally biased region" description="Polar residues" evidence="4">
    <location>
        <begin position="1"/>
        <end position="12"/>
    </location>
</feature>
<dbReference type="InterPro" id="IPR035500">
    <property type="entry name" value="NHR-like_dom_sf"/>
</dbReference>
<evidence type="ECO:0000259" key="5">
    <source>
        <dbReference type="PROSITE" id="PS51843"/>
    </source>
</evidence>
<dbReference type="PROSITE" id="PS51843">
    <property type="entry name" value="NR_LBD"/>
    <property type="match status" value="1"/>
</dbReference>
<reference evidence="7" key="1">
    <citation type="submission" date="2011-07" db="EMBL/GenBank/DDBJ databases">
        <authorList>
            <consortium name="Caenorhabditis brenneri Sequencing and Analysis Consortium"/>
            <person name="Wilson R.K."/>
        </authorList>
    </citation>
    <scope>NUCLEOTIDE SEQUENCE [LARGE SCALE GENOMIC DNA]</scope>
    <source>
        <strain evidence="7">PB2801</strain>
    </source>
</reference>
<dbReference type="EMBL" id="GL379873">
    <property type="protein sequence ID" value="EGT58956.1"/>
    <property type="molecule type" value="Genomic_DNA"/>
</dbReference>
<feature type="domain" description="NR LBD" evidence="5">
    <location>
        <begin position="73"/>
        <end position="332"/>
    </location>
</feature>
<keyword evidence="3" id="KW-0675">Receptor</keyword>
<evidence type="ECO:0000313" key="7">
    <source>
        <dbReference type="Proteomes" id="UP000008068"/>
    </source>
</evidence>
<feature type="region of interest" description="Disordered" evidence="4">
    <location>
        <begin position="1"/>
        <end position="20"/>
    </location>
</feature>
<protein>
    <recommendedName>
        <fullName evidence="5">NR LBD domain-containing protein</fullName>
    </recommendedName>
</protein>
<evidence type="ECO:0000256" key="1">
    <source>
        <dbReference type="ARBA" id="ARBA00023015"/>
    </source>
</evidence>
<evidence type="ECO:0000256" key="4">
    <source>
        <dbReference type="SAM" id="MobiDB-lite"/>
    </source>
</evidence>
<dbReference type="SMART" id="SM00430">
    <property type="entry name" value="HOLI"/>
    <property type="match status" value="1"/>
</dbReference>
<dbReference type="STRING" id="135651.G0NEP2"/>
<organism evidence="7">
    <name type="scientific">Caenorhabditis brenneri</name>
    <name type="common">Nematode worm</name>
    <dbReference type="NCBI Taxonomy" id="135651"/>
    <lineage>
        <taxon>Eukaryota</taxon>
        <taxon>Metazoa</taxon>
        <taxon>Ecdysozoa</taxon>
        <taxon>Nematoda</taxon>
        <taxon>Chromadorea</taxon>
        <taxon>Rhabditida</taxon>
        <taxon>Rhabditina</taxon>
        <taxon>Rhabditomorpha</taxon>
        <taxon>Rhabditoidea</taxon>
        <taxon>Rhabditidae</taxon>
        <taxon>Peloderinae</taxon>
        <taxon>Caenorhabditis</taxon>
    </lineage>
</organism>
<dbReference type="InParanoid" id="G0NEP2"/>
<name>G0NEP2_CAEBE</name>
<dbReference type="HOGENOM" id="CLU_007368_7_1_1"/>
<evidence type="ECO:0000313" key="6">
    <source>
        <dbReference type="EMBL" id="EGT58956.1"/>
    </source>
</evidence>
<keyword evidence="2" id="KW-0804">Transcription</keyword>
<dbReference type="PANTHER" id="PTHR45680:SF12">
    <property type="entry name" value="NUCLEAR HORMONE RECEPTOR FAMILY-RELATED"/>
    <property type="match status" value="1"/>
</dbReference>
<dbReference type="InterPro" id="IPR000536">
    <property type="entry name" value="Nucl_hrmn_rcpt_lig-bd"/>
</dbReference>
<dbReference type="Proteomes" id="UP000008068">
    <property type="component" value="Unassembled WGS sequence"/>
</dbReference>